<organism evidence="2 3">
    <name type="scientific">Dokdonella koreensis DS-123</name>
    <dbReference type="NCBI Taxonomy" id="1300342"/>
    <lineage>
        <taxon>Bacteria</taxon>
        <taxon>Pseudomonadati</taxon>
        <taxon>Pseudomonadota</taxon>
        <taxon>Gammaproteobacteria</taxon>
        <taxon>Lysobacterales</taxon>
        <taxon>Rhodanobacteraceae</taxon>
        <taxon>Dokdonella</taxon>
    </lineage>
</organism>
<sequence length="106" mass="10858">MPSSIPAFLRPSWLLTLLLGPACALAAEPQALPLAAAPALEAGTAPAKAAAPLAVPPPQLAGTVATLEADGTVAIQCRDIPNLDARPTFLERAERRRAQAAAEQSE</sequence>
<dbReference type="KEGG" id="dko:I596_2709"/>
<protein>
    <submittedName>
        <fullName evidence="2">Uncharacterized protein</fullName>
    </submittedName>
</protein>
<dbReference type="EMBL" id="CP015249">
    <property type="protein sequence ID" value="ANB18704.1"/>
    <property type="molecule type" value="Genomic_DNA"/>
</dbReference>
<accession>A0A160DWA8</accession>
<dbReference type="RefSeq" id="WP_067648550.1">
    <property type="nucleotide sequence ID" value="NZ_CP015249.1"/>
</dbReference>
<keyword evidence="1" id="KW-0732">Signal</keyword>
<keyword evidence="3" id="KW-1185">Reference proteome</keyword>
<evidence type="ECO:0000256" key="1">
    <source>
        <dbReference type="SAM" id="SignalP"/>
    </source>
</evidence>
<dbReference type="STRING" id="1300342.I596_2709"/>
<dbReference type="Proteomes" id="UP000076830">
    <property type="component" value="Chromosome"/>
</dbReference>
<evidence type="ECO:0000313" key="2">
    <source>
        <dbReference type="EMBL" id="ANB18704.1"/>
    </source>
</evidence>
<feature type="signal peptide" evidence="1">
    <location>
        <begin position="1"/>
        <end position="26"/>
    </location>
</feature>
<dbReference type="AlphaFoldDB" id="A0A160DWA8"/>
<feature type="chain" id="PRO_5007813217" evidence="1">
    <location>
        <begin position="27"/>
        <end position="106"/>
    </location>
</feature>
<gene>
    <name evidence="2" type="ORF">I596_2709</name>
</gene>
<name>A0A160DWA8_9GAMM</name>
<proteinExistence type="predicted"/>
<reference evidence="2 3" key="1">
    <citation type="submission" date="2016-04" db="EMBL/GenBank/DDBJ databases">
        <title>Complete genome sequence of Dokdonella koreensis DS-123T.</title>
        <authorList>
            <person name="Kim J.F."/>
            <person name="Lee H."/>
            <person name="Kwak M.-J."/>
        </authorList>
    </citation>
    <scope>NUCLEOTIDE SEQUENCE [LARGE SCALE GENOMIC DNA]</scope>
    <source>
        <strain evidence="2 3">DS-123</strain>
    </source>
</reference>
<evidence type="ECO:0000313" key="3">
    <source>
        <dbReference type="Proteomes" id="UP000076830"/>
    </source>
</evidence>